<feature type="domain" description="DEAD-box RNA helicase Q" evidence="11">
    <location>
        <begin position="7"/>
        <end position="35"/>
    </location>
</feature>
<dbReference type="InterPro" id="IPR014014">
    <property type="entry name" value="RNA_helicase_DEAD_Q_motif"/>
</dbReference>
<dbReference type="OrthoDB" id="7396459at2759"/>
<evidence type="ECO:0000256" key="6">
    <source>
        <dbReference type="PROSITE-ProRule" id="PRU00552"/>
    </source>
</evidence>
<dbReference type="InParanoid" id="D8M576"/>
<keyword evidence="4 7" id="KW-0067">ATP-binding</keyword>
<gene>
    <name evidence="12" type="ORF">GSBLH_T00003128001</name>
</gene>
<evidence type="ECO:0000256" key="5">
    <source>
        <dbReference type="ARBA" id="ARBA00022884"/>
    </source>
</evidence>
<feature type="compositionally biased region" description="Basic and acidic residues" evidence="8">
    <location>
        <begin position="590"/>
        <end position="604"/>
    </location>
</feature>
<dbReference type="OMA" id="AYKEHEC"/>
<dbReference type="PROSITE" id="PS51195">
    <property type="entry name" value="Q_MOTIF"/>
    <property type="match status" value="1"/>
</dbReference>
<dbReference type="SMART" id="SM00490">
    <property type="entry name" value="HELICc"/>
    <property type="match status" value="1"/>
</dbReference>
<comment type="catalytic activity">
    <reaction evidence="7">
        <text>ATP + H2O = ADP + phosphate + H(+)</text>
        <dbReference type="Rhea" id="RHEA:13065"/>
        <dbReference type="ChEBI" id="CHEBI:15377"/>
        <dbReference type="ChEBI" id="CHEBI:15378"/>
        <dbReference type="ChEBI" id="CHEBI:30616"/>
        <dbReference type="ChEBI" id="CHEBI:43474"/>
        <dbReference type="ChEBI" id="CHEBI:456216"/>
        <dbReference type="EC" id="3.6.4.13"/>
    </reaction>
</comment>
<evidence type="ECO:0000256" key="4">
    <source>
        <dbReference type="ARBA" id="ARBA00022840"/>
    </source>
</evidence>
<sequence length="624" mass="72008">MSTRKQFKDIVPPLMPEILDAVKDLSFESPTPVQETVIPYFISHKDVNVIACTGSGKTLAFLIPLFQILWNKSCSFSRGQVGGVIISPTRELAMQTYSVAQRFIEKCDKMHLVLLTGGIQDDVKQLSNDKGLILIATPGRLKDIMERQQGKLSFRELEVLILDEADVLLDLGHAATINFILSKLPKQRRTGLFSATEADGVSALCKAGLRNPIKVKIEIKNRNQIQAVPVQLKNYYTILPSDTKLGFLLRFIHLHPQEKIIVFFLTCAQVDFLTSALLSLNILNGIKLRSLHGRMVQKKRVKTMEDFRKPEPGVLFCTDVAARGIDIPDVDWIIQFDPPQDPAFFVHRVGRTARAGKKGQSLLFLESTEEAYVSFTRRRGVPLIEWEEKWDEAMRKESLETLQSIRERCAKDRDLYEKSVTGFVANVRVRKKGSLHLQAYRNHDCNFILRFDDLDLASLARSFALVQLPKMSEFKKKKIEYEEMGIDVQTIPYLDPVREQARQERLKKEAQARTAKALKEPKAKSVKRSREEAEEESKKKKKGKHEKIMNEWEELQEEERLFRMFKQKKISEEEYTRRLLSSKPEEEESTFEKRFEKLHKDHQMLRNTRKSRQSHKLVQKGPSR</sequence>
<feature type="domain" description="Helicase ATP-binding" evidence="9">
    <location>
        <begin position="38"/>
        <end position="215"/>
    </location>
</feature>
<dbReference type="PANTHER" id="PTHR24031">
    <property type="entry name" value="RNA HELICASE"/>
    <property type="match status" value="1"/>
</dbReference>
<dbReference type="GO" id="GO:0005524">
    <property type="term" value="F:ATP binding"/>
    <property type="evidence" value="ECO:0007669"/>
    <property type="project" value="UniProtKB-UniRule"/>
</dbReference>
<evidence type="ECO:0000256" key="8">
    <source>
        <dbReference type="SAM" id="MobiDB-lite"/>
    </source>
</evidence>
<keyword evidence="13" id="KW-1185">Reference proteome</keyword>
<evidence type="ECO:0000256" key="2">
    <source>
        <dbReference type="ARBA" id="ARBA00022801"/>
    </source>
</evidence>
<dbReference type="Gene3D" id="3.40.50.300">
    <property type="entry name" value="P-loop containing nucleotide triphosphate hydrolases"/>
    <property type="match status" value="2"/>
</dbReference>
<accession>D8M576</accession>
<dbReference type="InterPro" id="IPR025313">
    <property type="entry name" value="SPB4-like_CTE"/>
</dbReference>
<dbReference type="Pfam" id="PF00270">
    <property type="entry name" value="DEAD"/>
    <property type="match status" value="1"/>
</dbReference>
<feature type="compositionally biased region" description="Basic residues" evidence="8">
    <location>
        <begin position="607"/>
        <end position="624"/>
    </location>
</feature>
<evidence type="ECO:0000256" key="3">
    <source>
        <dbReference type="ARBA" id="ARBA00022806"/>
    </source>
</evidence>
<reference evidence="12" key="1">
    <citation type="submission" date="2010-02" db="EMBL/GenBank/DDBJ databases">
        <title>Sequencing and annotation of the Blastocystis hominis genome.</title>
        <authorList>
            <person name="Wincker P."/>
        </authorList>
    </citation>
    <scope>NUCLEOTIDE SEQUENCE</scope>
    <source>
        <strain evidence="12">Singapore isolate B</strain>
    </source>
</reference>
<dbReference type="InterPro" id="IPR011545">
    <property type="entry name" value="DEAD/DEAH_box_helicase_dom"/>
</dbReference>
<dbReference type="EC" id="3.6.4.13" evidence="7"/>
<evidence type="ECO:0000256" key="1">
    <source>
        <dbReference type="ARBA" id="ARBA00022741"/>
    </source>
</evidence>
<dbReference type="Pfam" id="PF00271">
    <property type="entry name" value="Helicase_C"/>
    <property type="match status" value="1"/>
</dbReference>
<comment type="function">
    <text evidence="7">RNA helicase.</text>
</comment>
<dbReference type="SMART" id="SM01178">
    <property type="entry name" value="DUF4217"/>
    <property type="match status" value="1"/>
</dbReference>
<dbReference type="GO" id="GO:0003724">
    <property type="term" value="F:RNA helicase activity"/>
    <property type="evidence" value="ECO:0007669"/>
    <property type="project" value="UniProtKB-EC"/>
</dbReference>
<evidence type="ECO:0000313" key="13">
    <source>
        <dbReference type="Proteomes" id="UP000008312"/>
    </source>
</evidence>
<dbReference type="PROSITE" id="PS51192">
    <property type="entry name" value="HELICASE_ATP_BIND_1"/>
    <property type="match status" value="1"/>
</dbReference>
<dbReference type="GO" id="GO:0016787">
    <property type="term" value="F:hydrolase activity"/>
    <property type="evidence" value="ECO:0007669"/>
    <property type="project" value="UniProtKB-KW"/>
</dbReference>
<dbReference type="CDD" id="cd18787">
    <property type="entry name" value="SF2_C_DEAD"/>
    <property type="match status" value="1"/>
</dbReference>
<proteinExistence type="inferred from homology"/>
<dbReference type="InterPro" id="IPR001650">
    <property type="entry name" value="Helicase_C-like"/>
</dbReference>
<keyword evidence="1 7" id="KW-0547">Nucleotide-binding</keyword>
<evidence type="ECO:0000259" key="9">
    <source>
        <dbReference type="PROSITE" id="PS51192"/>
    </source>
</evidence>
<dbReference type="Pfam" id="PF13959">
    <property type="entry name" value="CTE_SPB4"/>
    <property type="match status" value="1"/>
</dbReference>
<comment type="domain">
    <text evidence="7">The Q motif is unique to and characteristic of the DEAD box family of RNA helicases and controls ATP binding and hydrolysis.</text>
</comment>
<dbReference type="Proteomes" id="UP000008312">
    <property type="component" value="Unassembled WGS sequence"/>
</dbReference>
<dbReference type="PROSITE" id="PS51194">
    <property type="entry name" value="HELICASE_CTER"/>
    <property type="match status" value="1"/>
</dbReference>
<feature type="compositionally biased region" description="Basic and acidic residues" evidence="8">
    <location>
        <begin position="513"/>
        <end position="531"/>
    </location>
</feature>
<organism evidence="12">
    <name type="scientific">Blastocystis hominis</name>
    <dbReference type="NCBI Taxonomy" id="12968"/>
    <lineage>
        <taxon>Eukaryota</taxon>
        <taxon>Sar</taxon>
        <taxon>Stramenopiles</taxon>
        <taxon>Bigyra</taxon>
        <taxon>Opalozoa</taxon>
        <taxon>Opalinata</taxon>
        <taxon>Blastocystidae</taxon>
        <taxon>Blastocystis</taxon>
    </lineage>
</organism>
<name>D8M576_BLAHO</name>
<keyword evidence="3 7" id="KW-0347">Helicase</keyword>
<dbReference type="SMART" id="SM00487">
    <property type="entry name" value="DEXDc"/>
    <property type="match status" value="1"/>
</dbReference>
<keyword evidence="2 7" id="KW-0378">Hydrolase</keyword>
<feature type="region of interest" description="Disordered" evidence="8">
    <location>
        <begin position="573"/>
        <end position="624"/>
    </location>
</feature>
<dbReference type="GeneID" id="24920244"/>
<keyword evidence="5 7" id="KW-0694">RNA-binding</keyword>
<feature type="domain" description="Helicase C-terminal" evidence="10">
    <location>
        <begin position="231"/>
        <end position="406"/>
    </location>
</feature>
<dbReference type="GO" id="GO:0003723">
    <property type="term" value="F:RNA binding"/>
    <property type="evidence" value="ECO:0007669"/>
    <property type="project" value="UniProtKB-UniRule"/>
</dbReference>
<evidence type="ECO:0000256" key="7">
    <source>
        <dbReference type="RuleBase" id="RU365068"/>
    </source>
</evidence>
<feature type="region of interest" description="Disordered" evidence="8">
    <location>
        <begin position="513"/>
        <end position="548"/>
    </location>
</feature>
<dbReference type="SUPFAM" id="SSF52540">
    <property type="entry name" value="P-loop containing nucleoside triphosphate hydrolases"/>
    <property type="match status" value="1"/>
</dbReference>
<dbReference type="EMBL" id="FN668657">
    <property type="protein sequence ID" value="CBK23215.2"/>
    <property type="molecule type" value="Genomic_DNA"/>
</dbReference>
<feature type="short sequence motif" description="Q motif" evidence="6">
    <location>
        <begin position="7"/>
        <end position="35"/>
    </location>
</feature>
<protein>
    <recommendedName>
        <fullName evidence="7">ATP-dependent RNA helicase</fullName>
        <ecNumber evidence="7">3.6.4.13</ecNumber>
    </recommendedName>
</protein>
<dbReference type="InterPro" id="IPR027417">
    <property type="entry name" value="P-loop_NTPase"/>
</dbReference>
<dbReference type="RefSeq" id="XP_012897263.1">
    <property type="nucleotide sequence ID" value="XM_013041809.1"/>
</dbReference>
<dbReference type="CDD" id="cd17960">
    <property type="entry name" value="DEADc_DDX55"/>
    <property type="match status" value="1"/>
</dbReference>
<dbReference type="InterPro" id="IPR014001">
    <property type="entry name" value="Helicase_ATP-bd"/>
</dbReference>
<dbReference type="AlphaFoldDB" id="D8M576"/>
<evidence type="ECO:0000259" key="10">
    <source>
        <dbReference type="PROSITE" id="PS51194"/>
    </source>
</evidence>
<evidence type="ECO:0000313" key="12">
    <source>
        <dbReference type="EMBL" id="CBK23215.2"/>
    </source>
</evidence>
<evidence type="ECO:0000259" key="11">
    <source>
        <dbReference type="PROSITE" id="PS51195"/>
    </source>
</evidence>
<comment type="similarity">
    <text evidence="7">Belongs to the DEAD box helicase family.</text>
</comment>